<dbReference type="AlphaFoldDB" id="A0A8E6B8E8"/>
<evidence type="ECO:0000313" key="1">
    <source>
        <dbReference type="EMBL" id="QVL33036.1"/>
    </source>
</evidence>
<gene>
    <name evidence="1" type="ORF">KIH39_03720</name>
</gene>
<dbReference type="Proteomes" id="UP000676194">
    <property type="component" value="Chromosome"/>
</dbReference>
<name>A0A8E6B8E8_9BACT</name>
<dbReference type="Pfam" id="PF19570">
    <property type="entry name" value="DUF6088"/>
    <property type="match status" value="1"/>
</dbReference>
<sequence>MPIRVDHFFDQKPLKHLLDSIWMVCPKYPFVRRLLRNCHILIACFLSEKRVHFSDRNGIMTGTIQDSILKRIRREGRGKVFIPKDFLDLGSRAAADQSLSRLVRQGNIQRLGRGLYHYPRINERLGIPLGPDLDEIAAALARQTGSRVVPSGAVAANRLGLTTQVPAKLVYLTDGRTRQVKVGGTSIQIRHVPPKELPLGSPINAMVFQALRHLGQGIVDEKVIGLIRKALTREQRRALLSDARYTTDWIAVAISKISQDEIRVAENG</sequence>
<keyword evidence="2" id="KW-1185">Reference proteome</keyword>
<dbReference type="InterPro" id="IPR045738">
    <property type="entry name" value="DUF6088"/>
</dbReference>
<proteinExistence type="predicted"/>
<dbReference type="KEGG" id="tsph:KIH39_03720"/>
<dbReference type="RefSeq" id="WP_213497926.1">
    <property type="nucleotide sequence ID" value="NZ_CP074694.1"/>
</dbReference>
<protein>
    <submittedName>
        <fullName evidence="1">Type IV toxin-antitoxin system AbiEi family antitoxin domain-containing protein</fullName>
    </submittedName>
</protein>
<accession>A0A8E6B8E8</accession>
<evidence type="ECO:0000313" key="2">
    <source>
        <dbReference type="Proteomes" id="UP000676194"/>
    </source>
</evidence>
<organism evidence="1 2">
    <name type="scientific">Telmatocola sphagniphila</name>
    <dbReference type="NCBI Taxonomy" id="1123043"/>
    <lineage>
        <taxon>Bacteria</taxon>
        <taxon>Pseudomonadati</taxon>
        <taxon>Planctomycetota</taxon>
        <taxon>Planctomycetia</taxon>
        <taxon>Gemmatales</taxon>
        <taxon>Gemmataceae</taxon>
    </lineage>
</organism>
<dbReference type="EMBL" id="CP074694">
    <property type="protein sequence ID" value="QVL33036.1"/>
    <property type="molecule type" value="Genomic_DNA"/>
</dbReference>
<reference evidence="1" key="1">
    <citation type="submission" date="2021-05" db="EMBL/GenBank/DDBJ databases">
        <title>Complete genome sequence of the cellulolytic planctomycete Telmatocola sphagniphila SP2T and characterization of the first cellulase from planctomycetes.</title>
        <authorList>
            <person name="Rakitin A.L."/>
            <person name="Beletsky A.V."/>
            <person name="Naumoff D.G."/>
            <person name="Kulichevskaya I.S."/>
            <person name="Mardanov A.V."/>
            <person name="Ravin N.V."/>
            <person name="Dedysh S.N."/>
        </authorList>
    </citation>
    <scope>NUCLEOTIDE SEQUENCE</scope>
    <source>
        <strain evidence="1">SP2T</strain>
    </source>
</reference>